<dbReference type="InterPro" id="IPR012296">
    <property type="entry name" value="Nuclease_put_TT1808"/>
</dbReference>
<evidence type="ECO:0000313" key="3">
    <source>
        <dbReference type="EMBL" id="UFP94339.1"/>
    </source>
</evidence>
<feature type="domain" description="Putative restriction endonuclease" evidence="2">
    <location>
        <begin position="21"/>
        <end position="72"/>
    </location>
</feature>
<keyword evidence="3" id="KW-0540">Nuclease</keyword>
<dbReference type="InterPro" id="IPR008538">
    <property type="entry name" value="Uma2"/>
</dbReference>
<feature type="region of interest" description="Disordered" evidence="1">
    <location>
        <begin position="76"/>
        <end position="102"/>
    </location>
</feature>
<dbReference type="Proteomes" id="UP001054846">
    <property type="component" value="Chromosome"/>
</dbReference>
<keyword evidence="3" id="KW-0378">Hydrolase</keyword>
<evidence type="ECO:0000256" key="1">
    <source>
        <dbReference type="SAM" id="MobiDB-lite"/>
    </source>
</evidence>
<evidence type="ECO:0000259" key="2">
    <source>
        <dbReference type="Pfam" id="PF05685"/>
    </source>
</evidence>
<dbReference type="InterPro" id="IPR011335">
    <property type="entry name" value="Restrct_endonuc-II-like"/>
</dbReference>
<keyword evidence="4" id="KW-1185">Reference proteome</keyword>
<dbReference type="Gene3D" id="3.90.1570.10">
    <property type="entry name" value="tt1808, chain A"/>
    <property type="match status" value="1"/>
</dbReference>
<evidence type="ECO:0000313" key="4">
    <source>
        <dbReference type="Proteomes" id="UP001054846"/>
    </source>
</evidence>
<name>A0ABY3PL86_9CYAN</name>
<proteinExistence type="predicted"/>
<dbReference type="EMBL" id="CP063845">
    <property type="protein sequence ID" value="UFP94339.1"/>
    <property type="molecule type" value="Genomic_DNA"/>
</dbReference>
<sequence length="102" mass="11247">MWIMFATLPPLGICPRLFTVDEYYRMGKAGISRPDERVELIDGMVVNMPPQGPMHAATVRRILACLSAVHRVGGSDCPGRQAPRHRRARRACTGCDRRGAGS</sequence>
<dbReference type="SUPFAM" id="SSF52980">
    <property type="entry name" value="Restriction endonuclease-like"/>
    <property type="match status" value="1"/>
</dbReference>
<dbReference type="PANTHER" id="PTHR35400">
    <property type="entry name" value="SLR1083 PROTEIN"/>
    <property type="match status" value="1"/>
</dbReference>
<dbReference type="PANTHER" id="PTHR35400:SF1">
    <property type="entry name" value="SLR1083 PROTEIN"/>
    <property type="match status" value="1"/>
</dbReference>
<dbReference type="Pfam" id="PF05685">
    <property type="entry name" value="Uma2"/>
    <property type="match status" value="1"/>
</dbReference>
<keyword evidence="3" id="KW-0255">Endonuclease</keyword>
<organism evidence="3 4">
    <name type="scientific">Gloeobacter morelensis MG652769</name>
    <dbReference type="NCBI Taxonomy" id="2781736"/>
    <lineage>
        <taxon>Bacteria</taxon>
        <taxon>Bacillati</taxon>
        <taxon>Cyanobacteriota</taxon>
        <taxon>Cyanophyceae</taxon>
        <taxon>Gloeobacterales</taxon>
        <taxon>Gloeobacteraceae</taxon>
        <taxon>Gloeobacter</taxon>
        <taxon>Gloeobacter morelensis</taxon>
    </lineage>
</organism>
<gene>
    <name evidence="3" type="ORF">ISF26_21760</name>
</gene>
<accession>A0ABY3PL86</accession>
<dbReference type="GO" id="GO:0004519">
    <property type="term" value="F:endonuclease activity"/>
    <property type="evidence" value="ECO:0007669"/>
    <property type="project" value="UniProtKB-KW"/>
</dbReference>
<reference evidence="3 4" key="1">
    <citation type="journal article" date="2021" name="Genome Biol. Evol.">
        <title>Complete Genome Sequencing of a Novel Gloeobacter Species from a Waterfall Cave in Mexico.</title>
        <authorList>
            <person name="Saw J.H."/>
            <person name="Cardona T."/>
            <person name="Montejano G."/>
        </authorList>
    </citation>
    <scope>NUCLEOTIDE SEQUENCE [LARGE SCALE GENOMIC DNA]</scope>
    <source>
        <strain evidence="3">MG652769</strain>
    </source>
</reference>
<protein>
    <submittedName>
        <fullName evidence="3">Uma2 family endonuclease</fullName>
    </submittedName>
</protein>